<organism evidence="2 3">
    <name type="scientific">Trichonephila inaurata madagascariensis</name>
    <dbReference type="NCBI Taxonomy" id="2747483"/>
    <lineage>
        <taxon>Eukaryota</taxon>
        <taxon>Metazoa</taxon>
        <taxon>Ecdysozoa</taxon>
        <taxon>Arthropoda</taxon>
        <taxon>Chelicerata</taxon>
        <taxon>Arachnida</taxon>
        <taxon>Araneae</taxon>
        <taxon>Araneomorphae</taxon>
        <taxon>Entelegynae</taxon>
        <taxon>Araneoidea</taxon>
        <taxon>Nephilidae</taxon>
        <taxon>Trichonephila</taxon>
        <taxon>Trichonephila inaurata</taxon>
    </lineage>
</organism>
<dbReference type="EMBL" id="BMAV01001491">
    <property type="protein sequence ID" value="GFY39671.1"/>
    <property type="molecule type" value="Genomic_DNA"/>
</dbReference>
<dbReference type="AlphaFoldDB" id="A0A8X6WTT0"/>
<comment type="caution">
    <text evidence="2">The sequence shown here is derived from an EMBL/GenBank/DDBJ whole genome shotgun (WGS) entry which is preliminary data.</text>
</comment>
<reference evidence="2" key="1">
    <citation type="submission" date="2020-08" db="EMBL/GenBank/DDBJ databases">
        <title>Multicomponent nature underlies the extraordinary mechanical properties of spider dragline silk.</title>
        <authorList>
            <person name="Kono N."/>
            <person name="Nakamura H."/>
            <person name="Mori M."/>
            <person name="Yoshida Y."/>
            <person name="Ohtoshi R."/>
            <person name="Malay A.D."/>
            <person name="Moran D.A.P."/>
            <person name="Tomita M."/>
            <person name="Numata K."/>
            <person name="Arakawa K."/>
        </authorList>
    </citation>
    <scope>NUCLEOTIDE SEQUENCE</scope>
</reference>
<accession>A0A8X6WTT0</accession>
<evidence type="ECO:0000313" key="3">
    <source>
        <dbReference type="Proteomes" id="UP000886998"/>
    </source>
</evidence>
<evidence type="ECO:0000313" key="2">
    <source>
        <dbReference type="EMBL" id="GFY39671.1"/>
    </source>
</evidence>
<protein>
    <submittedName>
        <fullName evidence="2">Uncharacterized protein</fullName>
    </submittedName>
</protein>
<proteinExistence type="predicted"/>
<feature type="compositionally biased region" description="Basic and acidic residues" evidence="1">
    <location>
        <begin position="12"/>
        <end position="26"/>
    </location>
</feature>
<dbReference type="Proteomes" id="UP000886998">
    <property type="component" value="Unassembled WGS sequence"/>
</dbReference>
<gene>
    <name evidence="2" type="ORF">TNIN_96931</name>
</gene>
<sequence>MSTYPQPKKKKNTESWEKKTSKEREFSSPVNQIAGAREILYFPVGRPNERVEIPAPVLYAPEREGGTVFNYLRTLKEREDAFSLSLFRERFQSIFLKVNLIKIKIGEKDVLGERIEVVFFYPFDPNQETGLRFARNSCSRSSIDYGYEEK</sequence>
<keyword evidence="3" id="KW-1185">Reference proteome</keyword>
<evidence type="ECO:0000256" key="1">
    <source>
        <dbReference type="SAM" id="MobiDB-lite"/>
    </source>
</evidence>
<name>A0A8X6WTT0_9ARAC</name>
<feature type="region of interest" description="Disordered" evidence="1">
    <location>
        <begin position="1"/>
        <end position="29"/>
    </location>
</feature>